<dbReference type="EMBL" id="CABFNQ020000757">
    <property type="protein sequence ID" value="CAH0036226.1"/>
    <property type="molecule type" value="Genomic_DNA"/>
</dbReference>
<organism evidence="1 2">
    <name type="scientific">Clonostachys rhizophaga</name>
    <dbReference type="NCBI Taxonomy" id="160324"/>
    <lineage>
        <taxon>Eukaryota</taxon>
        <taxon>Fungi</taxon>
        <taxon>Dikarya</taxon>
        <taxon>Ascomycota</taxon>
        <taxon>Pezizomycotina</taxon>
        <taxon>Sordariomycetes</taxon>
        <taxon>Hypocreomycetidae</taxon>
        <taxon>Hypocreales</taxon>
        <taxon>Bionectriaceae</taxon>
        <taxon>Clonostachys</taxon>
    </lineage>
</organism>
<dbReference type="OrthoDB" id="10388199at2759"/>
<dbReference type="Proteomes" id="UP000696573">
    <property type="component" value="Unassembled WGS sequence"/>
</dbReference>
<sequence length="108" mass="11734">MGRNRASRGTPPHQQLIIASSLSRTPLLRRRGIAINFLTSFGPTLLVDLLGNSVYGTERNGSCSESSPGMIIIVSHSNHSRVIMNAIRHKTVPINIGMLAGMFQVPLK</sequence>
<evidence type="ECO:0000313" key="1">
    <source>
        <dbReference type="EMBL" id="CAH0036226.1"/>
    </source>
</evidence>
<evidence type="ECO:0000313" key="2">
    <source>
        <dbReference type="Proteomes" id="UP000696573"/>
    </source>
</evidence>
<dbReference type="AlphaFoldDB" id="A0A9N9YP08"/>
<protein>
    <submittedName>
        <fullName evidence="1">Uncharacterized protein</fullName>
    </submittedName>
</protein>
<keyword evidence="2" id="KW-1185">Reference proteome</keyword>
<name>A0A9N9YP08_9HYPO</name>
<accession>A0A9N9YP08</accession>
<gene>
    <name evidence="1" type="ORF">CRHIZ90672A_00016251</name>
</gene>
<comment type="caution">
    <text evidence="1">The sequence shown here is derived from an EMBL/GenBank/DDBJ whole genome shotgun (WGS) entry which is preliminary data.</text>
</comment>
<reference evidence="1" key="1">
    <citation type="submission" date="2021-10" db="EMBL/GenBank/DDBJ databases">
        <authorList>
            <person name="Piombo E."/>
        </authorList>
    </citation>
    <scope>NUCLEOTIDE SEQUENCE</scope>
</reference>
<proteinExistence type="predicted"/>